<gene>
    <name evidence="2" type="ORF">FB4_1788</name>
</gene>
<proteinExistence type="predicted"/>
<evidence type="ECO:0000313" key="2">
    <source>
        <dbReference type="EMBL" id="EIW20936.1"/>
    </source>
</evidence>
<evidence type="ECO:0000313" key="3">
    <source>
        <dbReference type="Proteomes" id="UP000004324"/>
    </source>
</evidence>
<dbReference type="OrthoDB" id="9809365at2"/>
<sequence length="344" mass="39993">MRAVTEELVLQFLQKYPRRTISLVEIENVIPGGIEYRDFAGSMKRLLADGVVVPIPSQGTNQAQPPLPIRYRIHKQKMQADFFERIRKRQLSLHPGINIEHYFKGSEAKWNREQVWLDQLDSYLKAFGLPKTETSVWERSYEIMGDEKWIRDGGGGAFLQQVGVYDKLQMMELAEPLRFALNPRRIQDAQCYHLIVENKTTYDALTDILPETDLLTLIYGAGKGFLNSITQLEKQLHLEGASHTLYYFGDLDFEGITIWHLLNQRRPASLALPFYRALLDKPFHQGKENQRKDIRAYEQFLQSFLAADQEKIRNLFAKQGYYPQEALSIQELQHMGRTAQWKSI</sequence>
<dbReference type="AlphaFoldDB" id="I9LKH5"/>
<feature type="domain" description="Wadjet protein JetD C-terminal" evidence="1">
    <location>
        <begin position="193"/>
        <end position="330"/>
    </location>
</feature>
<organism evidence="2 3">
    <name type="scientific">Pelosinus fermentans B4</name>
    <dbReference type="NCBI Taxonomy" id="1149862"/>
    <lineage>
        <taxon>Bacteria</taxon>
        <taxon>Bacillati</taxon>
        <taxon>Bacillota</taxon>
        <taxon>Negativicutes</taxon>
        <taxon>Selenomonadales</taxon>
        <taxon>Sporomusaceae</taxon>
        <taxon>Pelosinus</taxon>
    </lineage>
</organism>
<dbReference type="InterPro" id="IPR024534">
    <property type="entry name" value="JetD_C"/>
</dbReference>
<dbReference type="EMBL" id="AKVJ01000002">
    <property type="protein sequence ID" value="EIW20936.1"/>
    <property type="molecule type" value="Genomic_DNA"/>
</dbReference>
<reference evidence="2 3" key="1">
    <citation type="journal article" date="2012" name="J. Bacteriol.">
        <title>Draft Genome Sequences for Two Metal-Reducing Pelosinus fermentans Strains Isolated from a Cr(VI)-Contaminated Site and for Type Strain R7.</title>
        <authorList>
            <person name="Brown S.D."/>
            <person name="Podar M."/>
            <person name="Klingeman D.M."/>
            <person name="Johnson C.M."/>
            <person name="Yang Z.K."/>
            <person name="Utturkar S.M."/>
            <person name="Land M.L."/>
            <person name="Mosher J.J."/>
            <person name="Hurt R.A.Jr."/>
            <person name="Phelps T.J."/>
            <person name="Palumbo A.V."/>
            <person name="Arkin A.P."/>
            <person name="Hazen T.C."/>
            <person name="Elias D.A."/>
        </authorList>
    </citation>
    <scope>NUCLEOTIDE SEQUENCE [LARGE SCALE GENOMIC DNA]</scope>
    <source>
        <strain evidence="2 3">B4</strain>
    </source>
</reference>
<dbReference type="RefSeq" id="WP_007930221.1">
    <property type="nucleotide sequence ID" value="NZ_AKVJ01000002.1"/>
</dbReference>
<dbReference type="Pfam" id="PF09983">
    <property type="entry name" value="JetD_C"/>
    <property type="match status" value="1"/>
</dbReference>
<protein>
    <recommendedName>
        <fullName evidence="1">Wadjet protein JetD C-terminal domain-containing protein</fullName>
    </recommendedName>
</protein>
<dbReference type="PATRIC" id="fig|1149862.3.peg.63"/>
<dbReference type="Proteomes" id="UP000004324">
    <property type="component" value="Unassembled WGS sequence"/>
</dbReference>
<name>I9LKH5_9FIRM</name>
<comment type="caution">
    <text evidence="2">The sequence shown here is derived from an EMBL/GenBank/DDBJ whole genome shotgun (WGS) entry which is preliminary data.</text>
</comment>
<accession>I9LKH5</accession>
<keyword evidence="3" id="KW-1185">Reference proteome</keyword>
<evidence type="ECO:0000259" key="1">
    <source>
        <dbReference type="Pfam" id="PF09983"/>
    </source>
</evidence>